<keyword evidence="2" id="KW-0472">Membrane</keyword>
<protein>
    <submittedName>
        <fullName evidence="3">Uncharacterized protein</fullName>
    </submittedName>
</protein>
<evidence type="ECO:0000256" key="2">
    <source>
        <dbReference type="SAM" id="Phobius"/>
    </source>
</evidence>
<dbReference type="AlphaFoldDB" id="A0A5N0V782"/>
<accession>A0A5N0V782</accession>
<comment type="caution">
    <text evidence="3">The sequence shown here is derived from an EMBL/GenBank/DDBJ whole genome shotgun (WGS) entry which is preliminary data.</text>
</comment>
<evidence type="ECO:0000313" key="4">
    <source>
        <dbReference type="Proteomes" id="UP000319769"/>
    </source>
</evidence>
<keyword evidence="2" id="KW-1133">Transmembrane helix</keyword>
<keyword evidence="4" id="KW-1185">Reference proteome</keyword>
<dbReference type="OrthoDB" id="3692129at2"/>
<dbReference type="RefSeq" id="WP_144761139.1">
    <property type="nucleotide sequence ID" value="NZ_VMNW02000016.1"/>
</dbReference>
<name>A0A5N0V782_9PSEU</name>
<reference evidence="3" key="1">
    <citation type="submission" date="2019-09" db="EMBL/GenBank/DDBJ databases">
        <authorList>
            <person name="Teo W.F.A."/>
            <person name="Duangmal K."/>
        </authorList>
    </citation>
    <scope>NUCLEOTIDE SEQUENCE [LARGE SCALE GENOMIC DNA]</scope>
    <source>
        <strain evidence="3">K81G1</strain>
    </source>
</reference>
<proteinExistence type="predicted"/>
<gene>
    <name evidence="3" type="ORF">FPZ12_013690</name>
</gene>
<organism evidence="3 4">
    <name type="scientific">Amycolatopsis acidicola</name>
    <dbReference type="NCBI Taxonomy" id="2596893"/>
    <lineage>
        <taxon>Bacteria</taxon>
        <taxon>Bacillati</taxon>
        <taxon>Actinomycetota</taxon>
        <taxon>Actinomycetes</taxon>
        <taxon>Pseudonocardiales</taxon>
        <taxon>Pseudonocardiaceae</taxon>
        <taxon>Amycolatopsis</taxon>
    </lineage>
</organism>
<dbReference type="EMBL" id="VMNW02000016">
    <property type="protein sequence ID" value="KAA9161564.1"/>
    <property type="molecule type" value="Genomic_DNA"/>
</dbReference>
<sequence length="210" mass="21961">MVAPQYPPARGDTAPLPRIPAGRNKTRGPLFKGLGLVAVAVVAGLVWWLIQHDSGATPVAQAPAKEFTFTPAEGPVASTDCAGKSTASVKKYFSEHPCQGLSRALYDTTASGNKALVSVVLVTMPTPADAQQLKTILDGDNTGNVNDLVRDGTAKIADAPKLYTGKYASRLTSNQVTVVLAGFFGDHKDDATIGRVANEALDLSSQLRTG</sequence>
<evidence type="ECO:0000313" key="3">
    <source>
        <dbReference type="EMBL" id="KAA9161564.1"/>
    </source>
</evidence>
<feature type="transmembrane region" description="Helical" evidence="2">
    <location>
        <begin position="30"/>
        <end position="50"/>
    </location>
</feature>
<evidence type="ECO:0000256" key="1">
    <source>
        <dbReference type="SAM" id="MobiDB-lite"/>
    </source>
</evidence>
<feature type="region of interest" description="Disordered" evidence="1">
    <location>
        <begin position="1"/>
        <end position="21"/>
    </location>
</feature>
<dbReference type="Proteomes" id="UP000319769">
    <property type="component" value="Unassembled WGS sequence"/>
</dbReference>
<keyword evidence="2" id="KW-0812">Transmembrane</keyword>